<comment type="similarity">
    <text evidence="1">Belongs to the BamE family.</text>
</comment>
<name>A0A143HJV8_MICTH</name>
<feature type="domain" description="Outer membrane protein assembly factor BamE" evidence="2">
    <location>
        <begin position="36"/>
        <end position="102"/>
    </location>
</feature>
<keyword evidence="1" id="KW-0449">Lipoprotein</keyword>
<reference evidence="4" key="1">
    <citation type="submission" date="2016-03" db="EMBL/GenBank/DDBJ databases">
        <authorList>
            <person name="Lee Y.-S."/>
            <person name="Choi Y.-L."/>
        </authorList>
    </citation>
    <scope>NUCLEOTIDE SEQUENCE [LARGE SCALE GENOMIC DNA]</scope>
    <source>
        <strain evidence="4">DAU221</strain>
    </source>
</reference>
<dbReference type="GO" id="GO:0043165">
    <property type="term" value="P:Gram-negative-bacterium-type cell outer membrane assembly"/>
    <property type="evidence" value="ECO:0007669"/>
    <property type="project" value="UniProtKB-UniRule"/>
</dbReference>
<gene>
    <name evidence="1" type="primary">bamE</name>
    <name evidence="3" type="ORF">A3224_03580</name>
</gene>
<dbReference type="RefSeq" id="WP_067151592.1">
    <property type="nucleotide sequence ID" value="NZ_CP014864.1"/>
</dbReference>
<dbReference type="EMBL" id="CP014864">
    <property type="protein sequence ID" value="AMX01786.1"/>
    <property type="molecule type" value="Genomic_DNA"/>
</dbReference>
<dbReference type="STRING" id="252514.A3224_03580"/>
<keyword evidence="1" id="KW-0472">Membrane</keyword>
<dbReference type="GeneID" id="76607133"/>
<keyword evidence="1" id="KW-0732">Signal</keyword>
<proteinExistence type="inferred from homology"/>
<evidence type="ECO:0000259" key="2">
    <source>
        <dbReference type="Pfam" id="PF04355"/>
    </source>
</evidence>
<sequence>MPSSLRILAVAGLCALLGACSLFKFPGVHRIEVQQGNIITQEMVDQLKPGMTRRQVRFVLGTPLLEDTFNPNRWDYINRMRNPDGEETQKRFTVYFNGDILIATSGDWQPEGWPR</sequence>
<evidence type="ECO:0000313" key="4">
    <source>
        <dbReference type="Proteomes" id="UP000076077"/>
    </source>
</evidence>
<dbReference type="Pfam" id="PF04355">
    <property type="entry name" value="BamE"/>
    <property type="match status" value="1"/>
</dbReference>
<dbReference type="PANTHER" id="PTHR37482:SF1">
    <property type="entry name" value="OUTER MEMBRANE PROTEIN ASSEMBLY FACTOR BAME"/>
    <property type="match status" value="1"/>
</dbReference>
<dbReference type="AlphaFoldDB" id="A0A143HJV8"/>
<dbReference type="OrthoDB" id="9808250at2"/>
<keyword evidence="1" id="KW-0998">Cell outer membrane</keyword>
<dbReference type="KEGG" id="mthd:A3224_03580"/>
<dbReference type="InterPro" id="IPR007450">
    <property type="entry name" value="BamE_dom"/>
</dbReference>
<dbReference type="InterPro" id="IPR026592">
    <property type="entry name" value="BamE"/>
</dbReference>
<evidence type="ECO:0000313" key="3">
    <source>
        <dbReference type="EMBL" id="AMX01786.1"/>
    </source>
</evidence>
<comment type="subcellular location">
    <subcellularLocation>
        <location evidence="1">Cell outer membrane</location>
        <topology evidence="1">Lipid-anchor</topology>
    </subcellularLocation>
</comment>
<organism evidence="3 4">
    <name type="scientific">Microbulbifer thermotolerans</name>
    <dbReference type="NCBI Taxonomy" id="252514"/>
    <lineage>
        <taxon>Bacteria</taxon>
        <taxon>Pseudomonadati</taxon>
        <taxon>Pseudomonadota</taxon>
        <taxon>Gammaproteobacteria</taxon>
        <taxon>Cellvibrionales</taxon>
        <taxon>Microbulbiferaceae</taxon>
        <taxon>Microbulbifer</taxon>
    </lineage>
</organism>
<dbReference type="PROSITE" id="PS51257">
    <property type="entry name" value="PROKAR_LIPOPROTEIN"/>
    <property type="match status" value="1"/>
</dbReference>
<comment type="subunit">
    <text evidence="1">Part of the Bam complex.</text>
</comment>
<dbReference type="InterPro" id="IPR037873">
    <property type="entry name" value="BamE-like"/>
</dbReference>
<protein>
    <recommendedName>
        <fullName evidence="1">Outer membrane protein assembly factor BamE</fullName>
    </recommendedName>
</protein>
<keyword evidence="4" id="KW-1185">Reference proteome</keyword>
<evidence type="ECO:0000256" key="1">
    <source>
        <dbReference type="HAMAP-Rule" id="MF_00925"/>
    </source>
</evidence>
<dbReference type="GO" id="GO:1990063">
    <property type="term" value="C:Bam protein complex"/>
    <property type="evidence" value="ECO:0007669"/>
    <property type="project" value="TreeGrafter"/>
</dbReference>
<accession>A0A143HJV8</accession>
<dbReference type="Proteomes" id="UP000076077">
    <property type="component" value="Chromosome"/>
</dbReference>
<dbReference type="HAMAP" id="MF_00925">
    <property type="entry name" value="OM_assembly_BamE"/>
    <property type="match status" value="1"/>
</dbReference>
<dbReference type="Gene3D" id="3.30.1450.10">
    <property type="match status" value="1"/>
</dbReference>
<keyword evidence="1" id="KW-0564">Palmitate</keyword>
<dbReference type="PANTHER" id="PTHR37482">
    <property type="entry name" value="OUTER MEMBRANE PROTEIN ASSEMBLY FACTOR BAME"/>
    <property type="match status" value="1"/>
</dbReference>
<dbReference type="GO" id="GO:0030674">
    <property type="term" value="F:protein-macromolecule adaptor activity"/>
    <property type="evidence" value="ECO:0007669"/>
    <property type="project" value="TreeGrafter"/>
</dbReference>
<dbReference type="GO" id="GO:0051205">
    <property type="term" value="P:protein insertion into membrane"/>
    <property type="evidence" value="ECO:0007669"/>
    <property type="project" value="UniProtKB-UniRule"/>
</dbReference>
<comment type="function">
    <text evidence="1">Part of the outer membrane protein assembly complex, which is involved in assembly and insertion of beta-barrel proteins into the outer membrane.</text>
</comment>